<evidence type="ECO:0000313" key="8">
    <source>
        <dbReference type="Proteomes" id="UP000199403"/>
    </source>
</evidence>
<dbReference type="Gene3D" id="6.10.250.3130">
    <property type="match status" value="1"/>
</dbReference>
<accession>A0A1H6Z7B0</accession>
<dbReference type="PROSITE" id="PS00362">
    <property type="entry name" value="RIBOSOMAL_S15"/>
    <property type="match status" value="1"/>
</dbReference>
<organism evidence="7 8">
    <name type="scientific">Cyclobacterium xiamenense</name>
    <dbReference type="NCBI Taxonomy" id="1297121"/>
    <lineage>
        <taxon>Bacteria</taxon>
        <taxon>Pseudomonadati</taxon>
        <taxon>Bacteroidota</taxon>
        <taxon>Cytophagia</taxon>
        <taxon>Cytophagales</taxon>
        <taxon>Cyclobacteriaceae</taxon>
        <taxon>Cyclobacterium</taxon>
    </lineage>
</organism>
<comment type="similarity">
    <text evidence="4 5">Belongs to the universal ribosomal protein uS15 family.</text>
</comment>
<keyword evidence="2 4" id="KW-0687">Ribonucleoprotein</keyword>
<dbReference type="PANTHER" id="PTHR23321">
    <property type="entry name" value="RIBOSOMAL PROTEIN S15, BACTERIAL AND ORGANELLAR"/>
    <property type="match status" value="1"/>
</dbReference>
<comment type="function">
    <text evidence="4">Forms an intersubunit bridge (bridge B4) with the 23S rRNA of the 50S subunit in the ribosome.</text>
</comment>
<dbReference type="HAMAP" id="MF_01343_B">
    <property type="entry name" value="Ribosomal_uS15_B"/>
    <property type="match status" value="1"/>
</dbReference>
<sequence length="91" mass="10704">MYLAKEEKVELFKNHGRLKSEVDTGSPESQIALFTYRIKHLTEHLKTNKKDHSSRKGLLKLVGKRRRLLNYLVKIDIERYRAVIADLGIRK</sequence>
<dbReference type="FunFam" id="1.10.287.10:FF:000002">
    <property type="entry name" value="30S ribosomal protein S15"/>
    <property type="match status" value="1"/>
</dbReference>
<dbReference type="GO" id="GO:0006412">
    <property type="term" value="P:translation"/>
    <property type="evidence" value="ECO:0007669"/>
    <property type="project" value="UniProtKB-UniRule"/>
</dbReference>
<evidence type="ECO:0000313" key="7">
    <source>
        <dbReference type="EMBL" id="SEJ47317.1"/>
    </source>
</evidence>
<keyword evidence="1 4" id="KW-0689">Ribosomal protein</keyword>
<evidence type="ECO:0000256" key="6">
    <source>
        <dbReference type="RuleBase" id="RU004524"/>
    </source>
</evidence>
<dbReference type="GO" id="GO:0022627">
    <property type="term" value="C:cytosolic small ribosomal subunit"/>
    <property type="evidence" value="ECO:0007669"/>
    <property type="project" value="TreeGrafter"/>
</dbReference>
<evidence type="ECO:0000256" key="5">
    <source>
        <dbReference type="RuleBase" id="RU003919"/>
    </source>
</evidence>
<reference evidence="8" key="1">
    <citation type="submission" date="2016-10" db="EMBL/GenBank/DDBJ databases">
        <authorList>
            <person name="Varghese N."/>
            <person name="Submissions S."/>
        </authorList>
    </citation>
    <scope>NUCLEOTIDE SEQUENCE [LARGE SCALE GENOMIC DNA]</scope>
    <source>
        <strain evidence="8">IBRC-M 10761</strain>
    </source>
</reference>
<dbReference type="Pfam" id="PF00312">
    <property type="entry name" value="Ribosomal_S15"/>
    <property type="match status" value="1"/>
</dbReference>
<dbReference type="SUPFAM" id="SSF47060">
    <property type="entry name" value="S15/NS1 RNA-binding domain"/>
    <property type="match status" value="1"/>
</dbReference>
<evidence type="ECO:0000256" key="4">
    <source>
        <dbReference type="HAMAP-Rule" id="MF_01343"/>
    </source>
</evidence>
<dbReference type="GO" id="GO:0003735">
    <property type="term" value="F:structural constituent of ribosome"/>
    <property type="evidence" value="ECO:0007669"/>
    <property type="project" value="InterPro"/>
</dbReference>
<protein>
    <recommendedName>
        <fullName evidence="4">Small ribosomal subunit protein uS15</fullName>
    </recommendedName>
</protein>
<dbReference type="InterPro" id="IPR009068">
    <property type="entry name" value="uS15_NS1_RNA-bd_sf"/>
</dbReference>
<dbReference type="GO" id="GO:0019843">
    <property type="term" value="F:rRNA binding"/>
    <property type="evidence" value="ECO:0007669"/>
    <property type="project" value="UniProtKB-UniRule"/>
</dbReference>
<comment type="function">
    <text evidence="4 6">One of the primary rRNA binding proteins, it binds directly to 16S rRNA where it helps nucleate assembly of the platform of the 30S subunit by binding and bridging several RNA helices of the 16S rRNA.</text>
</comment>
<dbReference type="AlphaFoldDB" id="A0A1H6Z7B0"/>
<keyword evidence="4 6" id="KW-0699">rRNA-binding</keyword>
<name>A0A1H6Z7B0_9BACT</name>
<keyword evidence="4 6" id="KW-0694">RNA-binding</keyword>
<dbReference type="EMBL" id="FNZH01000004">
    <property type="protein sequence ID" value="SEJ47317.1"/>
    <property type="molecule type" value="Genomic_DNA"/>
</dbReference>
<dbReference type="PANTHER" id="PTHR23321:SF26">
    <property type="entry name" value="SMALL RIBOSOMAL SUBUNIT PROTEIN US15M"/>
    <property type="match status" value="1"/>
</dbReference>
<evidence type="ECO:0000256" key="2">
    <source>
        <dbReference type="ARBA" id="ARBA00023274"/>
    </source>
</evidence>
<comment type="subunit">
    <text evidence="3 4">Part of the 30S ribosomal subunit. Forms a bridge to the 50S subunit in the 70S ribosome, contacting the 23S rRNA.</text>
</comment>
<dbReference type="CDD" id="cd00353">
    <property type="entry name" value="Ribosomal_S15p_S13e"/>
    <property type="match status" value="1"/>
</dbReference>
<dbReference type="InterPro" id="IPR000589">
    <property type="entry name" value="Ribosomal_uS15"/>
</dbReference>
<dbReference type="NCBIfam" id="TIGR00952">
    <property type="entry name" value="S15_bact"/>
    <property type="match status" value="1"/>
</dbReference>
<dbReference type="SMART" id="SM01387">
    <property type="entry name" value="Ribosomal_S15"/>
    <property type="match status" value="1"/>
</dbReference>
<dbReference type="STRING" id="1416801.SAMN05192553_104151"/>
<evidence type="ECO:0000256" key="1">
    <source>
        <dbReference type="ARBA" id="ARBA00022980"/>
    </source>
</evidence>
<gene>
    <name evidence="4" type="primary">rpsO</name>
    <name evidence="7" type="ORF">SAMN05192553_104151</name>
</gene>
<proteinExistence type="inferred from homology"/>
<dbReference type="Gene3D" id="1.10.287.10">
    <property type="entry name" value="S15/NS1, RNA-binding"/>
    <property type="match status" value="1"/>
</dbReference>
<dbReference type="OrthoDB" id="9799262at2"/>
<evidence type="ECO:0000256" key="3">
    <source>
        <dbReference type="ARBA" id="ARBA00064542"/>
    </source>
</evidence>
<keyword evidence="8" id="KW-1185">Reference proteome</keyword>
<dbReference type="InterPro" id="IPR005290">
    <property type="entry name" value="Ribosomal_uS15_bac-type"/>
</dbReference>
<dbReference type="Proteomes" id="UP000199403">
    <property type="component" value="Unassembled WGS sequence"/>
</dbReference>
<dbReference type="RefSeq" id="WP_092175303.1">
    <property type="nucleotide sequence ID" value="NZ_CP159481.1"/>
</dbReference>